<feature type="region of interest" description="Disordered" evidence="1">
    <location>
        <begin position="94"/>
        <end position="113"/>
    </location>
</feature>
<evidence type="ECO:0000313" key="2">
    <source>
        <dbReference type="EMBL" id="GAA4798433.1"/>
    </source>
</evidence>
<keyword evidence="3" id="KW-1185">Reference proteome</keyword>
<comment type="caution">
    <text evidence="2">The sequence shown here is derived from an EMBL/GenBank/DDBJ whole genome shotgun (WGS) entry which is preliminary data.</text>
</comment>
<accession>A0ABP9BP15</accession>
<dbReference type="Proteomes" id="UP001501265">
    <property type="component" value="Unassembled WGS sequence"/>
</dbReference>
<protein>
    <submittedName>
        <fullName evidence="2">Uncharacterized protein</fullName>
    </submittedName>
</protein>
<dbReference type="EMBL" id="BAABIG010000024">
    <property type="protein sequence ID" value="GAA4798433.1"/>
    <property type="molecule type" value="Genomic_DNA"/>
</dbReference>
<proteinExistence type="predicted"/>
<sequence length="113" mass="12208">MDSARFLSALVAFGKNYIGRSDLPYVSGARGQKLPGCGSVRHDVLKSYGRAPTVRPLGVPGRHREIPLSSTVPRPRVTCQTALCRGTAFRGMTGPLTHLPAGHPRPHTQKHDT</sequence>
<gene>
    <name evidence="2" type="ORF">GCM10023220_27780</name>
</gene>
<organism evidence="2 3">
    <name type="scientific">Streptomyces ziwulingensis</name>
    <dbReference type="NCBI Taxonomy" id="1045501"/>
    <lineage>
        <taxon>Bacteria</taxon>
        <taxon>Bacillati</taxon>
        <taxon>Actinomycetota</taxon>
        <taxon>Actinomycetes</taxon>
        <taxon>Kitasatosporales</taxon>
        <taxon>Streptomycetaceae</taxon>
        <taxon>Streptomyces</taxon>
    </lineage>
</organism>
<name>A0ABP9BP15_9ACTN</name>
<reference evidence="3" key="1">
    <citation type="journal article" date="2019" name="Int. J. Syst. Evol. Microbiol.">
        <title>The Global Catalogue of Microorganisms (GCM) 10K type strain sequencing project: providing services to taxonomists for standard genome sequencing and annotation.</title>
        <authorList>
            <consortium name="The Broad Institute Genomics Platform"/>
            <consortium name="The Broad Institute Genome Sequencing Center for Infectious Disease"/>
            <person name="Wu L."/>
            <person name="Ma J."/>
        </authorList>
    </citation>
    <scope>NUCLEOTIDE SEQUENCE [LARGE SCALE GENOMIC DNA]</scope>
    <source>
        <strain evidence="3">JCM 18081</strain>
    </source>
</reference>
<evidence type="ECO:0000313" key="3">
    <source>
        <dbReference type="Proteomes" id="UP001501265"/>
    </source>
</evidence>
<feature type="compositionally biased region" description="Basic residues" evidence="1">
    <location>
        <begin position="104"/>
        <end position="113"/>
    </location>
</feature>
<evidence type="ECO:0000256" key="1">
    <source>
        <dbReference type="SAM" id="MobiDB-lite"/>
    </source>
</evidence>